<keyword evidence="2" id="KW-1185">Reference proteome</keyword>
<protein>
    <submittedName>
        <fullName evidence="1">NADPH-cytochrome P450 reductase</fullName>
        <ecNumber evidence="1">1.6.2.4</ecNumber>
    </submittedName>
</protein>
<comment type="caution">
    <text evidence="1">The sequence shown here is derived from an EMBL/GenBank/DDBJ whole genome shotgun (WGS) entry which is preliminary data.</text>
</comment>
<keyword evidence="1" id="KW-0560">Oxidoreductase</keyword>
<evidence type="ECO:0000313" key="1">
    <source>
        <dbReference type="EMBL" id="KAJ9660432.1"/>
    </source>
</evidence>
<gene>
    <name evidence="1" type="primary">NCP1</name>
    <name evidence="1" type="ORF">H2198_002550</name>
</gene>
<name>A0ACC3AEG0_9EURO</name>
<organism evidence="1 2">
    <name type="scientific">Neophaeococcomyces mojaviensis</name>
    <dbReference type="NCBI Taxonomy" id="3383035"/>
    <lineage>
        <taxon>Eukaryota</taxon>
        <taxon>Fungi</taxon>
        <taxon>Dikarya</taxon>
        <taxon>Ascomycota</taxon>
        <taxon>Pezizomycotina</taxon>
        <taxon>Eurotiomycetes</taxon>
        <taxon>Chaetothyriomycetidae</taxon>
        <taxon>Chaetothyriales</taxon>
        <taxon>Chaetothyriales incertae sedis</taxon>
        <taxon>Neophaeococcomyces</taxon>
    </lineage>
</organism>
<evidence type="ECO:0000313" key="2">
    <source>
        <dbReference type="Proteomes" id="UP001172386"/>
    </source>
</evidence>
<accession>A0ACC3AEG0</accession>
<dbReference type="EMBL" id="JAPDRQ010000031">
    <property type="protein sequence ID" value="KAJ9660432.1"/>
    <property type="molecule type" value="Genomic_DNA"/>
</dbReference>
<proteinExistence type="predicted"/>
<dbReference type="Proteomes" id="UP001172386">
    <property type="component" value="Unassembled WGS sequence"/>
</dbReference>
<dbReference type="EC" id="1.6.2.4" evidence="1"/>
<sequence>MELMSPIDVLFLKTVACGAVGYLSNSYLQQYRKRQIEPLIPQKPEDKSISKTLSKEAKTRFGLECLIADLDDHDFDDLLTLSKDKIVVFLLATYGEGEPTDNAISFNRHVQGWTENSQQGDSTLHYAGFGLGNSSYQFYNEMIKYVDSALASNAAHRIGNIGLGDDGKGTLEEDFLLWKEATLPQLAQHFGLTERSYTYEPSFLVERQGAPTNDTFLGEPNKKYLRNKPRGPYTLSNPYAAPLICARELCVNGTRKFLHTELDLSGSTLSYEAGDHLAIRPTNSDLEVKRFLRVFGLHDIQKDEIAVSSNDSAIKAPIPSLTTHEAVARYYLDICASVSRQLLRTAANFAPTNNAKAQLQILSTQPAAFQRYVSDRCLNIAQVLELIEPTVAWKNVPFSMLLEYIPVMKPRYYSISSSPLSSKRVVSITTVVQTTKFPEAIEDFKGVATNYLLALSEPSERNLQKSTHQVSGPRQRYSKPTSLVSIRRSKFKLPQHPETPIIMIGPGTGVAPFRGFLQTRVQLRKEAKSVGRTMLFYGCRKKSEDFLYETEWQEFEHVLTPEVFSFNVAFSREEGQPKQYVQHLFAKHAEDLRDLVLRKGAHVYICGDAHRMARDVFKTMASVIAGDSQFNNDVDKAQEHLVLLKGSGRWLEDVW</sequence>
<reference evidence="1" key="1">
    <citation type="submission" date="2022-10" db="EMBL/GenBank/DDBJ databases">
        <title>Culturing micro-colonial fungi from biological soil crusts in the Mojave desert and describing Neophaeococcomyces mojavensis, and introducing the new genera and species Taxawa tesnikishii.</title>
        <authorList>
            <person name="Kurbessoian T."/>
            <person name="Stajich J.E."/>
        </authorList>
    </citation>
    <scope>NUCLEOTIDE SEQUENCE</scope>
    <source>
        <strain evidence="1">JES_112</strain>
    </source>
</reference>